<organism evidence="1">
    <name type="scientific">Lepeophtheirus salmonis</name>
    <name type="common">Salmon louse</name>
    <name type="synonym">Caligus salmonis</name>
    <dbReference type="NCBI Taxonomy" id="72036"/>
    <lineage>
        <taxon>Eukaryota</taxon>
        <taxon>Metazoa</taxon>
        <taxon>Ecdysozoa</taxon>
        <taxon>Arthropoda</taxon>
        <taxon>Crustacea</taxon>
        <taxon>Multicrustacea</taxon>
        <taxon>Hexanauplia</taxon>
        <taxon>Copepoda</taxon>
        <taxon>Siphonostomatoida</taxon>
        <taxon>Caligidae</taxon>
        <taxon>Lepeophtheirus</taxon>
    </lineage>
</organism>
<name>A0A0K2V170_LEPSM</name>
<dbReference type="AlphaFoldDB" id="A0A0K2V170"/>
<protein>
    <submittedName>
        <fullName evidence="1">Uncharacterized protein</fullName>
    </submittedName>
</protein>
<proteinExistence type="predicted"/>
<accession>A0A0K2V170</accession>
<reference evidence="1" key="1">
    <citation type="submission" date="2014-05" db="EMBL/GenBank/DDBJ databases">
        <authorList>
            <person name="Chronopoulou M."/>
        </authorList>
    </citation>
    <scope>NUCLEOTIDE SEQUENCE</scope>
    <source>
        <tissue evidence="1">Whole organism</tissue>
    </source>
</reference>
<sequence length="63" mass="6929">MVIRSPLYGKAAIVHFRSSLYVEAYLMSDANMVGTLTIFSEDTKKSLSVVLMGSNFANQSPLK</sequence>
<dbReference type="EMBL" id="HACA01026878">
    <property type="protein sequence ID" value="CDW44239.1"/>
    <property type="molecule type" value="Transcribed_RNA"/>
</dbReference>
<evidence type="ECO:0000313" key="1">
    <source>
        <dbReference type="EMBL" id="CDW44239.1"/>
    </source>
</evidence>